<dbReference type="InterPro" id="IPR002495">
    <property type="entry name" value="Glyco_trans_8"/>
</dbReference>
<dbReference type="Gene3D" id="3.90.550.10">
    <property type="entry name" value="Spore Coat Polysaccharide Biosynthesis Protein SpsA, Chain A"/>
    <property type="match status" value="1"/>
</dbReference>
<name>A0A5M9QIY4_9HELI</name>
<accession>A0A5M9QIY4</accession>
<dbReference type="PANTHER" id="PTHR13778:SF47">
    <property type="entry name" value="LIPOPOLYSACCHARIDE 1,3-GALACTOSYLTRANSFERASE"/>
    <property type="match status" value="1"/>
</dbReference>
<evidence type="ECO:0000256" key="1">
    <source>
        <dbReference type="ARBA" id="ARBA00022676"/>
    </source>
</evidence>
<dbReference type="InterPro" id="IPR050748">
    <property type="entry name" value="Glycosyltrans_8_dom-fam"/>
</dbReference>
<evidence type="ECO:0000256" key="4">
    <source>
        <dbReference type="SAM" id="MobiDB-lite"/>
    </source>
</evidence>
<evidence type="ECO:0000313" key="5">
    <source>
        <dbReference type="EMBL" id="KAA8708624.1"/>
    </source>
</evidence>
<dbReference type="Proteomes" id="UP000323707">
    <property type="component" value="Unassembled WGS sequence"/>
</dbReference>
<dbReference type="PANTHER" id="PTHR13778">
    <property type="entry name" value="GLYCOSYLTRANSFERASE 8 DOMAIN-CONTAINING PROTEIN"/>
    <property type="match status" value="1"/>
</dbReference>
<reference evidence="5 6" key="1">
    <citation type="submission" date="2019-09" db="EMBL/GenBank/DDBJ databases">
        <title>Draft genome sequence of various Type strains from the CCUG.</title>
        <authorList>
            <person name="Pineiro-Iglesias B."/>
            <person name="Tunovic T."/>
            <person name="Unosson C."/>
            <person name="Inganas E."/>
            <person name="Ohlen M."/>
            <person name="Cardew S."/>
            <person name="Jensie-Markopoulos S."/>
            <person name="Salva-Serra F."/>
            <person name="Jaen-Luchoro D."/>
            <person name="Karlsson R."/>
            <person name="Svensson-Stadler L."/>
            <person name="Chun J."/>
            <person name="Moore E."/>
        </authorList>
    </citation>
    <scope>NUCLEOTIDE SEQUENCE [LARGE SCALE GENOMIC DNA]</scope>
    <source>
        <strain evidence="5 6">CCUG 32756T</strain>
    </source>
</reference>
<comment type="caution">
    <text evidence="5">The sequence shown here is derived from an EMBL/GenBank/DDBJ whole genome shotgun (WGS) entry which is preliminary data.</text>
</comment>
<sequence>MPSLESTFENAKNLNKSQAAGFCDDFLKKLRFVGCQAGGEGSYLSGNDQDSSADSRKSAQKPTPKPSKAESSQEAHHIFFNSSTPYLKYLSVLLHSIIAHANATNSAPFAFHILLDSRGFDEDSPQELAKLPALESLLNSTHPCTISTHDCATLLDTINAPKNQTRVIYSRLFLARFVPESVQKALYLDVDMLALSDVREIFANHMQDSIIAVVRDVVSKQSPLSARDATGAPYHFSPKHIYFNSGMMLINLPKWREKRIEQRCVEFLNTYCALYFDQDALNAVVGENAHYLDISWNLQTQFYNQYRFYEYRIANALSYKNPLAQSFAARKIIHYVCEPKPWDSPYLALDSTHLPMFGYERAIWWDLARKTTPFAKQLIELESSFASLEDYAHALSKDLQAMQLRVDKIIALLKNPLGFAYRACKARFTK</sequence>
<dbReference type="EMBL" id="VXKE01000019">
    <property type="protein sequence ID" value="KAA8708624.1"/>
    <property type="molecule type" value="Genomic_DNA"/>
</dbReference>
<keyword evidence="3" id="KW-0479">Metal-binding</keyword>
<keyword evidence="1" id="KW-0328">Glycosyltransferase</keyword>
<evidence type="ECO:0000256" key="2">
    <source>
        <dbReference type="ARBA" id="ARBA00022679"/>
    </source>
</evidence>
<proteinExistence type="predicted"/>
<gene>
    <name evidence="5" type="ORF">F4V45_06810</name>
</gene>
<protein>
    <submittedName>
        <fullName evidence="5">Glycosyltransferase family 8 protein</fullName>
    </submittedName>
</protein>
<organism evidence="5 6">
    <name type="scientific">Helicobacter canis</name>
    <dbReference type="NCBI Taxonomy" id="29419"/>
    <lineage>
        <taxon>Bacteria</taxon>
        <taxon>Pseudomonadati</taxon>
        <taxon>Campylobacterota</taxon>
        <taxon>Epsilonproteobacteria</taxon>
        <taxon>Campylobacterales</taxon>
        <taxon>Helicobacteraceae</taxon>
        <taxon>Helicobacter</taxon>
    </lineage>
</organism>
<dbReference type="RefSeq" id="WP_210670599.1">
    <property type="nucleotide sequence ID" value="NZ_JAERIX010000008.1"/>
</dbReference>
<feature type="region of interest" description="Disordered" evidence="4">
    <location>
        <begin position="43"/>
        <end position="74"/>
    </location>
</feature>
<evidence type="ECO:0000256" key="3">
    <source>
        <dbReference type="ARBA" id="ARBA00022723"/>
    </source>
</evidence>
<keyword evidence="2 5" id="KW-0808">Transferase</keyword>
<dbReference type="Pfam" id="PF01501">
    <property type="entry name" value="Glyco_transf_8"/>
    <property type="match status" value="1"/>
</dbReference>
<dbReference type="GO" id="GO:0016757">
    <property type="term" value="F:glycosyltransferase activity"/>
    <property type="evidence" value="ECO:0007669"/>
    <property type="project" value="UniProtKB-KW"/>
</dbReference>
<evidence type="ECO:0000313" key="6">
    <source>
        <dbReference type="Proteomes" id="UP000323707"/>
    </source>
</evidence>
<dbReference type="GO" id="GO:0046872">
    <property type="term" value="F:metal ion binding"/>
    <property type="evidence" value="ECO:0007669"/>
    <property type="project" value="UniProtKB-KW"/>
</dbReference>
<dbReference type="CDD" id="cd04194">
    <property type="entry name" value="GT8_A4GalT_like"/>
    <property type="match status" value="1"/>
</dbReference>
<dbReference type="InterPro" id="IPR029044">
    <property type="entry name" value="Nucleotide-diphossugar_trans"/>
</dbReference>
<dbReference type="AlphaFoldDB" id="A0A5M9QIY4"/>
<dbReference type="SUPFAM" id="SSF53448">
    <property type="entry name" value="Nucleotide-diphospho-sugar transferases"/>
    <property type="match status" value="1"/>
</dbReference>